<feature type="region of interest" description="Disordered" evidence="1">
    <location>
        <begin position="1"/>
        <end position="27"/>
    </location>
</feature>
<evidence type="ECO:0008006" key="4">
    <source>
        <dbReference type="Google" id="ProtNLM"/>
    </source>
</evidence>
<organism evidence="2 3">
    <name type="scientific">Nonomuraea salmonea</name>
    <dbReference type="NCBI Taxonomy" id="46181"/>
    <lineage>
        <taxon>Bacteria</taxon>
        <taxon>Bacillati</taxon>
        <taxon>Actinomycetota</taxon>
        <taxon>Actinomycetes</taxon>
        <taxon>Streptosporangiales</taxon>
        <taxon>Streptosporangiaceae</taxon>
        <taxon>Nonomuraea</taxon>
    </lineage>
</organism>
<evidence type="ECO:0000256" key="1">
    <source>
        <dbReference type="SAM" id="MobiDB-lite"/>
    </source>
</evidence>
<comment type="caution">
    <text evidence="2">The sequence shown here is derived from an EMBL/GenBank/DDBJ whole genome shotgun (WGS) entry which is preliminary data.</text>
</comment>
<evidence type="ECO:0000313" key="2">
    <source>
        <dbReference type="EMBL" id="MFB9477044.1"/>
    </source>
</evidence>
<keyword evidence="3" id="KW-1185">Reference proteome</keyword>
<proteinExistence type="predicted"/>
<evidence type="ECO:0000313" key="3">
    <source>
        <dbReference type="Proteomes" id="UP001589568"/>
    </source>
</evidence>
<dbReference type="EMBL" id="JBHMCF010000058">
    <property type="protein sequence ID" value="MFB9477044.1"/>
    <property type="molecule type" value="Genomic_DNA"/>
</dbReference>
<accession>A0ABV5P391</accession>
<protein>
    <recommendedName>
        <fullName evidence="4">DUF4872 domain-containing protein</fullName>
    </recommendedName>
</protein>
<dbReference type="RefSeq" id="WP_379485279.1">
    <property type="nucleotide sequence ID" value="NZ_JBHMCF010000058.1"/>
</dbReference>
<sequence length="374" mass="41133">MREPEPTAADQWSTWPTEPELPGCWPGLGDEHRGDGFHIDRKGVRSVAGQIVGLSFGMQRFDGVQDAGPGVPEGEWLLPYHLGLMLSSAAHAVDVFWRDLHAEVGVAGLLIERASSRYDLADDPKLGDVPDSTLRERLPITGDRNHLSDLYPNGSIDLKLPGTSYDVGHLTASQAQWSVSTLPGAAGAAGMIFGRMPEPLVDLANLLLRRAQDLRDAPWYGAAADRAQGVLRQIHANATALAAVSGRLDAAARSYVEISDWCRKNFERVADPDRGVLHETFDFGGTPDSRARDFLARANSAYMEVYDSMPKRIAEDLPGLQVTDRDVGAEGRRFLELRLRAEKSLADNLADGPQWWVDHEEVFEGRRQAEKEYG</sequence>
<reference evidence="2 3" key="1">
    <citation type="submission" date="2024-09" db="EMBL/GenBank/DDBJ databases">
        <authorList>
            <person name="Sun Q."/>
            <person name="Mori K."/>
        </authorList>
    </citation>
    <scope>NUCLEOTIDE SEQUENCE [LARGE SCALE GENOMIC DNA]</scope>
    <source>
        <strain evidence="2 3">JCM 3324</strain>
    </source>
</reference>
<gene>
    <name evidence="2" type="ORF">ACFFR3_46780</name>
</gene>
<name>A0ABV5P391_9ACTN</name>
<dbReference type="Proteomes" id="UP001589568">
    <property type="component" value="Unassembled WGS sequence"/>
</dbReference>